<dbReference type="EMBL" id="PHKW01000001">
    <property type="protein sequence ID" value="PKV18545.1"/>
    <property type="molecule type" value="Genomic_DNA"/>
</dbReference>
<organism evidence="2 4">
    <name type="scientific">Xanthomonas prunicola</name>
    <dbReference type="NCBI Taxonomy" id="2053930"/>
    <lineage>
        <taxon>Bacteria</taxon>
        <taxon>Pseudomonadati</taxon>
        <taxon>Pseudomonadota</taxon>
        <taxon>Gammaproteobacteria</taxon>
        <taxon>Lysobacterales</taxon>
        <taxon>Lysobacteraceae</taxon>
        <taxon>Xanthomonas</taxon>
    </lineage>
</organism>
<dbReference type="AlphaFoldDB" id="A0A2N3RP43"/>
<reference evidence="4 5" key="1">
    <citation type="submission" date="2017-11" db="EMBL/GenBank/DDBJ databases">
        <title>Xanthomonas prunicola sp. nov., a novel pathogen that affects nectarine (Prunus persica var. nectarine) trees.</title>
        <authorList>
            <person name="Lopez M."/>
            <person name="Lopez-Soriano P."/>
            <person name="Garita-Cambronero J."/>
            <person name="Beltran C."/>
            <person name="Taghouti G."/>
            <person name="Portier P."/>
            <person name="Cubero J."/>
            <person name="Fischer-Le Saux M."/>
            <person name="Marco-Noales E."/>
        </authorList>
    </citation>
    <scope>NUCLEOTIDE SEQUENCE [LARGE SCALE GENOMIC DNA]</scope>
    <source>
        <strain evidence="2 4">CFBP8353</strain>
        <strain evidence="3 5">CFBP8354</strain>
    </source>
</reference>
<dbReference type="RefSeq" id="WP_101362031.1">
    <property type="nucleotide sequence ID" value="NZ_PHKV01000001.1"/>
</dbReference>
<name>A0A2N3RP43_9XANT</name>
<evidence type="ECO:0000313" key="5">
    <source>
        <dbReference type="Proteomes" id="UP000233748"/>
    </source>
</evidence>
<dbReference type="Proteomes" id="UP000233748">
    <property type="component" value="Unassembled WGS sequence"/>
</dbReference>
<evidence type="ECO:0000313" key="2">
    <source>
        <dbReference type="EMBL" id="PKV14263.1"/>
    </source>
</evidence>
<protein>
    <recommendedName>
        <fullName evidence="1">DUF2846 domain-containing protein</fullName>
    </recommendedName>
</protein>
<dbReference type="Proteomes" id="UP000233720">
    <property type="component" value="Unassembled WGS sequence"/>
</dbReference>
<feature type="domain" description="DUF2846" evidence="1">
    <location>
        <begin position="29"/>
        <end position="107"/>
    </location>
</feature>
<evidence type="ECO:0000313" key="3">
    <source>
        <dbReference type="EMBL" id="PKV18545.1"/>
    </source>
</evidence>
<sequence>MAMPINAGNTASAEPDVSVGTAMIGPAPADKAQIVFFRPSKFAGGAVGFKVREGETELGKLRSGKYFVSLVEPGAHQYTVHSEKKDVLNIEVDAGETYYVQGGITMGILAGRPNLSPSDQATFDGMAAKLERAE</sequence>
<dbReference type="EMBL" id="PHKV01000001">
    <property type="protein sequence ID" value="PKV14263.1"/>
    <property type="molecule type" value="Genomic_DNA"/>
</dbReference>
<evidence type="ECO:0000259" key="1">
    <source>
        <dbReference type="Pfam" id="PF11008"/>
    </source>
</evidence>
<dbReference type="Pfam" id="PF11008">
    <property type="entry name" value="DUF2846"/>
    <property type="match status" value="1"/>
</dbReference>
<comment type="caution">
    <text evidence="2">The sequence shown here is derived from an EMBL/GenBank/DDBJ whole genome shotgun (WGS) entry which is preliminary data.</text>
</comment>
<proteinExistence type="predicted"/>
<evidence type="ECO:0000313" key="4">
    <source>
        <dbReference type="Proteomes" id="UP000233720"/>
    </source>
</evidence>
<accession>A0A2N3RP43</accession>
<gene>
    <name evidence="2" type="ORF">XpruCFBP8353_04160</name>
    <name evidence="3" type="ORF">XpruCFBP8354_04160</name>
</gene>
<dbReference type="OrthoDB" id="7428674at2"/>
<keyword evidence="5" id="KW-1185">Reference proteome</keyword>
<dbReference type="InterPro" id="IPR022548">
    <property type="entry name" value="DUF2846"/>
</dbReference>